<feature type="compositionally biased region" description="Basic and acidic residues" evidence="1">
    <location>
        <begin position="85"/>
        <end position="99"/>
    </location>
</feature>
<dbReference type="Proteomes" id="UP000606172">
    <property type="component" value="Unassembled WGS sequence"/>
</dbReference>
<evidence type="ECO:0000313" key="3">
    <source>
        <dbReference type="Proteomes" id="UP000606172"/>
    </source>
</evidence>
<proteinExistence type="predicted"/>
<name>A0A919RAK3_9ACTN</name>
<reference evidence="2" key="1">
    <citation type="submission" date="2021-01" db="EMBL/GenBank/DDBJ databases">
        <title>Whole genome shotgun sequence of Sinosporangium siamense NBRC 109515.</title>
        <authorList>
            <person name="Komaki H."/>
            <person name="Tamura T."/>
        </authorList>
    </citation>
    <scope>NUCLEOTIDE SEQUENCE</scope>
    <source>
        <strain evidence="2">NBRC 109515</strain>
    </source>
</reference>
<evidence type="ECO:0000256" key="1">
    <source>
        <dbReference type="SAM" id="MobiDB-lite"/>
    </source>
</evidence>
<evidence type="ECO:0008006" key="4">
    <source>
        <dbReference type="Google" id="ProtNLM"/>
    </source>
</evidence>
<feature type="region of interest" description="Disordered" evidence="1">
    <location>
        <begin position="1"/>
        <end position="29"/>
    </location>
</feature>
<comment type="caution">
    <text evidence="2">The sequence shown here is derived from an EMBL/GenBank/DDBJ whole genome shotgun (WGS) entry which is preliminary data.</text>
</comment>
<dbReference type="Gene3D" id="3.40.50.1820">
    <property type="entry name" value="alpha/beta hydrolase"/>
    <property type="match status" value="1"/>
</dbReference>
<sequence>MSGSFGTSGHTTLRAGRRLHHVTLGSGTPPVVFESGGYGSRMTWGLVQGEIARTTSTLAYDRSGFGRSDPDPTAARHRNRMLVHHVEPHPDDRPPHDTRTASSTN</sequence>
<evidence type="ECO:0000313" key="2">
    <source>
        <dbReference type="EMBL" id="GII89982.1"/>
    </source>
</evidence>
<dbReference type="RefSeq" id="WP_204020031.1">
    <property type="nucleotide sequence ID" value="NZ_BOOW01000002.1"/>
</dbReference>
<gene>
    <name evidence="2" type="ORF">Ssi02_02130</name>
</gene>
<dbReference type="InterPro" id="IPR029058">
    <property type="entry name" value="AB_hydrolase_fold"/>
</dbReference>
<dbReference type="EMBL" id="BOOW01000002">
    <property type="protein sequence ID" value="GII89982.1"/>
    <property type="molecule type" value="Genomic_DNA"/>
</dbReference>
<organism evidence="2 3">
    <name type="scientific">Sinosporangium siamense</name>
    <dbReference type="NCBI Taxonomy" id="1367973"/>
    <lineage>
        <taxon>Bacteria</taxon>
        <taxon>Bacillati</taxon>
        <taxon>Actinomycetota</taxon>
        <taxon>Actinomycetes</taxon>
        <taxon>Streptosporangiales</taxon>
        <taxon>Streptosporangiaceae</taxon>
        <taxon>Sinosporangium</taxon>
    </lineage>
</organism>
<feature type="compositionally biased region" description="Polar residues" evidence="1">
    <location>
        <begin position="1"/>
        <end position="11"/>
    </location>
</feature>
<keyword evidence="3" id="KW-1185">Reference proteome</keyword>
<dbReference type="SUPFAM" id="SSF53474">
    <property type="entry name" value="alpha/beta-Hydrolases"/>
    <property type="match status" value="1"/>
</dbReference>
<accession>A0A919RAK3</accession>
<protein>
    <recommendedName>
        <fullName evidence="4">Alpha/beta hydrolase</fullName>
    </recommendedName>
</protein>
<dbReference type="AlphaFoldDB" id="A0A919RAK3"/>
<feature type="region of interest" description="Disordered" evidence="1">
    <location>
        <begin position="85"/>
        <end position="105"/>
    </location>
</feature>